<dbReference type="PANTHER" id="PTHR13385">
    <property type="entry name" value="AUTOPHAGY PROTEIN 12"/>
    <property type="match status" value="1"/>
</dbReference>
<dbReference type="GO" id="GO:0061723">
    <property type="term" value="P:glycophagy"/>
    <property type="evidence" value="ECO:0007669"/>
    <property type="project" value="TreeGrafter"/>
</dbReference>
<evidence type="ECO:0000256" key="7">
    <source>
        <dbReference type="ARBA" id="ARBA00023006"/>
    </source>
</evidence>
<organism evidence="10 11">
    <name type="scientific">Torulaspora globosa</name>
    <dbReference type="NCBI Taxonomy" id="48254"/>
    <lineage>
        <taxon>Eukaryota</taxon>
        <taxon>Fungi</taxon>
        <taxon>Dikarya</taxon>
        <taxon>Ascomycota</taxon>
        <taxon>Saccharomycotina</taxon>
        <taxon>Saccharomycetes</taxon>
        <taxon>Saccharomycetales</taxon>
        <taxon>Saccharomycetaceae</taxon>
        <taxon>Torulaspora</taxon>
    </lineage>
</organism>
<keyword evidence="11" id="KW-1185">Reference proteome</keyword>
<keyword evidence="8" id="KW-0813">Transport</keyword>
<dbReference type="Gene3D" id="3.10.20.90">
    <property type="entry name" value="Phosphatidylinositol 3-kinase Catalytic Subunit, Chain A, domain 1"/>
    <property type="match status" value="1"/>
</dbReference>
<dbReference type="GO" id="GO:0034274">
    <property type="term" value="C:Atg12-Atg5-Atg16 complex"/>
    <property type="evidence" value="ECO:0007669"/>
    <property type="project" value="TreeGrafter"/>
</dbReference>
<dbReference type="OrthoDB" id="10003551at2759"/>
<evidence type="ECO:0000256" key="9">
    <source>
        <dbReference type="SAM" id="MobiDB-lite"/>
    </source>
</evidence>
<evidence type="ECO:0000256" key="2">
    <source>
        <dbReference type="ARBA" id="ARBA00007778"/>
    </source>
</evidence>
<proteinExistence type="inferred from homology"/>
<evidence type="ECO:0000256" key="1">
    <source>
        <dbReference type="ARBA" id="ARBA00004623"/>
    </source>
</evidence>
<dbReference type="PANTHER" id="PTHR13385:SF0">
    <property type="entry name" value="UBIQUITIN-LIKE PROTEIN ATG12"/>
    <property type="match status" value="1"/>
</dbReference>
<dbReference type="GO" id="GO:0000421">
    <property type="term" value="C:autophagosome membrane"/>
    <property type="evidence" value="ECO:0007669"/>
    <property type="project" value="TreeGrafter"/>
</dbReference>
<dbReference type="GO" id="GO:0034045">
    <property type="term" value="C:phagophore assembly site membrane"/>
    <property type="evidence" value="ECO:0007669"/>
    <property type="project" value="UniProtKB-SubCell"/>
</dbReference>
<dbReference type="Proteomes" id="UP000510647">
    <property type="component" value="Chromosome 7"/>
</dbReference>
<gene>
    <name evidence="10" type="ORF">HG537_0G03690</name>
</gene>
<dbReference type="EMBL" id="CP059273">
    <property type="protein sequence ID" value="QLQ82114.1"/>
    <property type="molecule type" value="Genomic_DNA"/>
</dbReference>
<protein>
    <recommendedName>
        <fullName evidence="3 8">Ubiquitin-like protein ATG12</fullName>
    </recommendedName>
</protein>
<dbReference type="AlphaFoldDB" id="A0A7H9HWL0"/>
<dbReference type="Pfam" id="PF04110">
    <property type="entry name" value="APG12"/>
    <property type="match status" value="1"/>
</dbReference>
<evidence type="ECO:0000313" key="10">
    <source>
        <dbReference type="EMBL" id="QLQ82114.1"/>
    </source>
</evidence>
<reference evidence="10 11" key="1">
    <citation type="submission" date="2020-06" db="EMBL/GenBank/DDBJ databases">
        <title>The yeast mating-type switching endonuclease HO is a domesticated member of an unorthodox homing genetic element family.</title>
        <authorList>
            <person name="Coughlan A.Y."/>
            <person name="Lombardi L."/>
            <person name="Braun-Galleani S."/>
            <person name="Martos A.R."/>
            <person name="Galeote V."/>
            <person name="Bigey F."/>
            <person name="Dequin S."/>
            <person name="Byrne K.P."/>
            <person name="Wolfe K.H."/>
        </authorList>
    </citation>
    <scope>NUCLEOTIDE SEQUENCE [LARGE SCALE GENOMIC DNA]</scope>
    <source>
        <strain evidence="10 11">CBS2947</strain>
    </source>
</reference>
<dbReference type="CDD" id="cd01612">
    <property type="entry name" value="Ubl_ATG12"/>
    <property type="match status" value="1"/>
</dbReference>
<keyword evidence="4 8" id="KW-1017">Isopeptide bond</keyword>
<evidence type="ECO:0000256" key="3">
    <source>
        <dbReference type="ARBA" id="ARBA00015875"/>
    </source>
</evidence>
<keyword evidence="7 8" id="KW-0072">Autophagy</keyword>
<dbReference type="GO" id="GO:0000422">
    <property type="term" value="P:autophagy of mitochondrion"/>
    <property type="evidence" value="ECO:0007669"/>
    <property type="project" value="TreeGrafter"/>
</dbReference>
<evidence type="ECO:0000256" key="5">
    <source>
        <dbReference type="ARBA" id="ARBA00022786"/>
    </source>
</evidence>
<dbReference type="GO" id="GO:0097352">
    <property type="term" value="P:autophagosome maturation"/>
    <property type="evidence" value="ECO:0007669"/>
    <property type="project" value="TreeGrafter"/>
</dbReference>
<dbReference type="GO" id="GO:0000045">
    <property type="term" value="P:autophagosome assembly"/>
    <property type="evidence" value="ECO:0007669"/>
    <property type="project" value="InterPro"/>
</dbReference>
<dbReference type="InterPro" id="IPR029071">
    <property type="entry name" value="Ubiquitin-like_domsf"/>
</dbReference>
<dbReference type="SUPFAM" id="SSF54236">
    <property type="entry name" value="Ubiquitin-like"/>
    <property type="match status" value="1"/>
</dbReference>
<name>A0A7H9HWL0_9SACH</name>
<dbReference type="GO" id="GO:0034727">
    <property type="term" value="P:piecemeal microautophagy of the nucleus"/>
    <property type="evidence" value="ECO:0007669"/>
    <property type="project" value="TreeGrafter"/>
</dbReference>
<dbReference type="GO" id="GO:0019776">
    <property type="term" value="F:Atg8-family ligase activity"/>
    <property type="evidence" value="ECO:0007669"/>
    <property type="project" value="TreeGrafter"/>
</dbReference>
<feature type="compositionally biased region" description="Polar residues" evidence="9">
    <location>
        <begin position="14"/>
        <end position="41"/>
    </location>
</feature>
<comment type="function">
    <text evidence="8">Ubiquitin-like protein involved in cytoplasm to vacuole transport (Cvt), autophagy vesicles formation, mitophagy, and nucleophagy.</text>
</comment>
<accession>A0A7H9HWL0</accession>
<evidence type="ECO:0000256" key="4">
    <source>
        <dbReference type="ARBA" id="ARBA00022499"/>
    </source>
</evidence>
<keyword evidence="5 8" id="KW-0833">Ubl conjugation pathway</keyword>
<evidence type="ECO:0000256" key="8">
    <source>
        <dbReference type="RuleBase" id="RU361201"/>
    </source>
</evidence>
<keyword evidence="6 8" id="KW-0653">Protein transport</keyword>
<comment type="similarity">
    <text evidence="2 8">Belongs to the ATG12 family.</text>
</comment>
<sequence length="205" mass="22765">MSRILESESDNDESGQSSLSSSANPEVQEANWDSNTNDGTNMMQRKLEHFSRRLSMLGLVATEEDTEKQSNLIDSEGSELLQREVPMTTSLLLNKLPRATSEALEKYQTTDRSVTDSLAQTKIQIKFQPIGSIAQVKPTVCKISATQPFAVVAKFLSKSLKIEQVYCYINNSFAPNPQQIVGDLWSQFKVDNELIVSYCGTVAFG</sequence>
<dbReference type="GO" id="GO:0015031">
    <property type="term" value="P:protein transport"/>
    <property type="evidence" value="ECO:0007669"/>
    <property type="project" value="UniProtKB-KW"/>
</dbReference>
<comment type="subcellular location">
    <subcellularLocation>
        <location evidence="1 8">Preautophagosomal structure membrane</location>
        <topology evidence="1 8">Peripheral membrane protein</topology>
    </subcellularLocation>
</comment>
<dbReference type="InterPro" id="IPR007242">
    <property type="entry name" value="Atg12"/>
</dbReference>
<evidence type="ECO:0000313" key="11">
    <source>
        <dbReference type="Proteomes" id="UP000510647"/>
    </source>
</evidence>
<evidence type="ECO:0000256" key="6">
    <source>
        <dbReference type="ARBA" id="ARBA00022927"/>
    </source>
</evidence>
<feature type="region of interest" description="Disordered" evidence="9">
    <location>
        <begin position="1"/>
        <end position="41"/>
    </location>
</feature>
<comment type="subunit">
    <text evidence="8">Forms a conjugate with ATG5.</text>
</comment>
<keyword evidence="8" id="KW-0472">Membrane</keyword>